<sequence length="114" mass="12904">MWRTMRNTEYSKRKQHHKNKDILRENKAAATARICRSPAPDYRLGDCSRTGGPQPARHALQLGQTITYVQECNQLDPPMLQAPLVRISIEHAPLVSKNNRGGRRDSAAADRESQ</sequence>
<feature type="region of interest" description="Disordered" evidence="1">
    <location>
        <begin position="1"/>
        <end position="25"/>
    </location>
</feature>
<accession>A0AAE1CMY1</accession>
<dbReference type="Proteomes" id="UP001283361">
    <property type="component" value="Unassembled WGS sequence"/>
</dbReference>
<dbReference type="AlphaFoldDB" id="A0AAE1CMY1"/>
<protein>
    <submittedName>
        <fullName evidence="2">Uncharacterized protein</fullName>
    </submittedName>
</protein>
<reference evidence="2" key="1">
    <citation type="journal article" date="2023" name="G3 (Bethesda)">
        <title>A reference genome for the long-term kleptoplast-retaining sea slug Elysia crispata morphotype clarki.</title>
        <authorList>
            <person name="Eastman K.E."/>
            <person name="Pendleton A.L."/>
            <person name="Shaikh M.A."/>
            <person name="Suttiyut T."/>
            <person name="Ogas R."/>
            <person name="Tomko P."/>
            <person name="Gavelis G."/>
            <person name="Widhalm J.R."/>
            <person name="Wisecaver J.H."/>
        </authorList>
    </citation>
    <scope>NUCLEOTIDE SEQUENCE</scope>
    <source>
        <strain evidence="2">ECLA1</strain>
    </source>
</reference>
<gene>
    <name evidence="2" type="ORF">RRG08_066598</name>
</gene>
<keyword evidence="3" id="KW-1185">Reference proteome</keyword>
<name>A0AAE1CMY1_9GAST</name>
<proteinExistence type="predicted"/>
<evidence type="ECO:0000256" key="1">
    <source>
        <dbReference type="SAM" id="MobiDB-lite"/>
    </source>
</evidence>
<evidence type="ECO:0000313" key="2">
    <source>
        <dbReference type="EMBL" id="KAK3715928.1"/>
    </source>
</evidence>
<feature type="region of interest" description="Disordered" evidence="1">
    <location>
        <begin position="92"/>
        <end position="114"/>
    </location>
</feature>
<organism evidence="2 3">
    <name type="scientific">Elysia crispata</name>
    <name type="common">lettuce slug</name>
    <dbReference type="NCBI Taxonomy" id="231223"/>
    <lineage>
        <taxon>Eukaryota</taxon>
        <taxon>Metazoa</taxon>
        <taxon>Spiralia</taxon>
        <taxon>Lophotrochozoa</taxon>
        <taxon>Mollusca</taxon>
        <taxon>Gastropoda</taxon>
        <taxon>Heterobranchia</taxon>
        <taxon>Euthyneura</taxon>
        <taxon>Panpulmonata</taxon>
        <taxon>Sacoglossa</taxon>
        <taxon>Placobranchoidea</taxon>
        <taxon>Plakobranchidae</taxon>
        <taxon>Elysia</taxon>
    </lineage>
</organism>
<dbReference type="EMBL" id="JAWDGP010007487">
    <property type="protein sequence ID" value="KAK3715928.1"/>
    <property type="molecule type" value="Genomic_DNA"/>
</dbReference>
<evidence type="ECO:0000313" key="3">
    <source>
        <dbReference type="Proteomes" id="UP001283361"/>
    </source>
</evidence>
<comment type="caution">
    <text evidence="2">The sequence shown here is derived from an EMBL/GenBank/DDBJ whole genome shotgun (WGS) entry which is preliminary data.</text>
</comment>
<feature type="compositionally biased region" description="Basic and acidic residues" evidence="1">
    <location>
        <begin position="102"/>
        <end position="114"/>
    </location>
</feature>